<sequence>MEDVRTRGEADIALDHHLIVVAKMKLKLKKRWKTGETALQRFNVVFLRGPNKLSEFKIILNIRFKNGRAKRQ</sequence>
<dbReference type="EMBL" id="UZAI01019526">
    <property type="protein sequence ID" value="VDP45947.1"/>
    <property type="molecule type" value="Genomic_DNA"/>
</dbReference>
<gene>
    <name evidence="1" type="ORF">SMRZ_LOCUS23128</name>
</gene>
<evidence type="ECO:0000313" key="1">
    <source>
        <dbReference type="EMBL" id="VDP45947.1"/>
    </source>
</evidence>
<evidence type="ECO:0000313" key="2">
    <source>
        <dbReference type="Proteomes" id="UP000277204"/>
    </source>
</evidence>
<proteinExistence type="predicted"/>
<accession>A0A183N4A3</accession>
<keyword evidence="2" id="KW-1185">Reference proteome</keyword>
<reference evidence="1 2" key="1">
    <citation type="submission" date="2018-11" db="EMBL/GenBank/DDBJ databases">
        <authorList>
            <consortium name="Pathogen Informatics"/>
        </authorList>
    </citation>
    <scope>NUCLEOTIDE SEQUENCE [LARGE SCALE GENOMIC DNA]</scope>
    <source>
        <strain evidence="1 2">Zambia</strain>
    </source>
</reference>
<protein>
    <submittedName>
        <fullName evidence="1">Uncharacterized protein</fullName>
    </submittedName>
</protein>
<dbReference type="Proteomes" id="UP000277204">
    <property type="component" value="Unassembled WGS sequence"/>
</dbReference>
<dbReference type="AlphaFoldDB" id="A0A183N4A3"/>
<organism evidence="1 2">
    <name type="scientific">Schistosoma margrebowiei</name>
    <dbReference type="NCBI Taxonomy" id="48269"/>
    <lineage>
        <taxon>Eukaryota</taxon>
        <taxon>Metazoa</taxon>
        <taxon>Spiralia</taxon>
        <taxon>Lophotrochozoa</taxon>
        <taxon>Platyhelminthes</taxon>
        <taxon>Trematoda</taxon>
        <taxon>Digenea</taxon>
        <taxon>Strigeidida</taxon>
        <taxon>Schistosomatoidea</taxon>
        <taxon>Schistosomatidae</taxon>
        <taxon>Schistosoma</taxon>
    </lineage>
</organism>
<name>A0A183N4A3_9TREM</name>